<reference evidence="3 4" key="1">
    <citation type="submission" date="2017-06" db="EMBL/GenBank/DDBJ databases">
        <authorList>
            <person name="Kim H.J."/>
            <person name="Triplett B.A."/>
        </authorList>
    </citation>
    <scope>NUCLEOTIDE SEQUENCE [LARGE SCALE GENOMIC DNA]</scope>
    <source>
        <strain evidence="3 4">DSM 13116</strain>
    </source>
</reference>
<dbReference type="Proteomes" id="UP000198324">
    <property type="component" value="Unassembled WGS sequence"/>
</dbReference>
<dbReference type="AlphaFoldDB" id="A0A239ASZ9"/>
<feature type="domain" description="Spore protein YkvP/CgeB glycosyl transferase-like" evidence="2">
    <location>
        <begin position="257"/>
        <end position="387"/>
    </location>
</feature>
<keyword evidence="4" id="KW-1185">Reference proteome</keyword>
<name>A0A239ASZ9_9BACT</name>
<feature type="chain" id="PRO_5012850894" evidence="1">
    <location>
        <begin position="28"/>
        <end position="402"/>
    </location>
</feature>
<dbReference type="EMBL" id="FZOC01000004">
    <property type="protein sequence ID" value="SNR98164.1"/>
    <property type="molecule type" value="Genomic_DNA"/>
</dbReference>
<evidence type="ECO:0000259" key="2">
    <source>
        <dbReference type="Pfam" id="PF13524"/>
    </source>
</evidence>
<evidence type="ECO:0000313" key="3">
    <source>
        <dbReference type="EMBL" id="SNR98164.1"/>
    </source>
</evidence>
<sequence length="402" mass="44817">MNRRQKRPPRLLLLTSAYFLLGELAAACSRQGVPHLLLDLGAKEMDARRFVETLRETVASFRPDAVLTVNHLGVDREGVLQSLAHDMRLPLVSWFVDNPEFILPVYPPPDAENALVLSWDADSLDAVRSLGFSKVAWLPLGTDPERFRPGRLGRPEWRAPVSFVGNSMLLKTSRRLAAARPGPALLAAFVPLSAEFAASGERNVRTFVAANRPELAPEMDALGVERRTAYETAVVWRATLDYRLGCVRRTLPFSPLVAGDPGWRELLPAAPGLRLHPEVNYYEELPGFYPQSDVNFNCTSVQMKGAVNQRVFDVPAAGAFLLTDHRAQLERMFEPGREIMLYESPEDASAQLERCLADADLRRRVAQAGRARVLAEHTYDHRLRTLLGLIEEHFPARRGAGA</sequence>
<keyword evidence="1" id="KW-0732">Signal</keyword>
<evidence type="ECO:0000256" key="1">
    <source>
        <dbReference type="SAM" id="SignalP"/>
    </source>
</evidence>
<proteinExistence type="predicted"/>
<dbReference type="RefSeq" id="WP_089274386.1">
    <property type="nucleotide sequence ID" value="NZ_FZOC01000004.1"/>
</dbReference>
<dbReference type="SUPFAM" id="SSF53756">
    <property type="entry name" value="UDP-Glycosyltransferase/glycogen phosphorylase"/>
    <property type="match status" value="1"/>
</dbReference>
<gene>
    <name evidence="3" type="ORF">SAMN04488503_2169</name>
</gene>
<feature type="signal peptide" evidence="1">
    <location>
        <begin position="1"/>
        <end position="27"/>
    </location>
</feature>
<dbReference type="Gene3D" id="3.40.50.2000">
    <property type="entry name" value="Glycogen Phosphorylase B"/>
    <property type="match status" value="1"/>
</dbReference>
<organism evidence="3 4">
    <name type="scientific">Humidesulfovibrio mexicanus</name>
    <dbReference type="NCBI Taxonomy" id="147047"/>
    <lineage>
        <taxon>Bacteria</taxon>
        <taxon>Pseudomonadati</taxon>
        <taxon>Thermodesulfobacteriota</taxon>
        <taxon>Desulfovibrionia</taxon>
        <taxon>Desulfovibrionales</taxon>
        <taxon>Desulfovibrionaceae</taxon>
        <taxon>Humidesulfovibrio</taxon>
    </lineage>
</organism>
<dbReference type="Pfam" id="PF13524">
    <property type="entry name" value="Glyco_trans_1_2"/>
    <property type="match status" value="1"/>
</dbReference>
<dbReference type="OrthoDB" id="9179708at2"/>
<evidence type="ECO:0000313" key="4">
    <source>
        <dbReference type="Proteomes" id="UP000198324"/>
    </source>
</evidence>
<accession>A0A239ASZ9</accession>
<protein>
    <submittedName>
        <fullName evidence="3">Spore maturation protein CgeB</fullName>
    </submittedName>
</protein>
<dbReference type="InterPro" id="IPR055259">
    <property type="entry name" value="YkvP/CgeB_Glyco_trans-like"/>
</dbReference>